<dbReference type="OrthoDB" id="5950160at2759"/>
<evidence type="ECO:0000256" key="4">
    <source>
        <dbReference type="ARBA" id="ARBA00022692"/>
    </source>
</evidence>
<dbReference type="SUPFAM" id="SSF53474">
    <property type="entry name" value="alpha/beta-Hydrolases"/>
    <property type="match status" value="1"/>
</dbReference>
<dbReference type="GO" id="GO:0050185">
    <property type="term" value="F:phosphatidylinositol deacylase activity"/>
    <property type="evidence" value="ECO:0007669"/>
    <property type="project" value="TreeGrafter"/>
</dbReference>
<dbReference type="GO" id="GO:0005789">
    <property type="term" value="C:endoplasmic reticulum membrane"/>
    <property type="evidence" value="ECO:0007669"/>
    <property type="project" value="UniProtKB-SubCell"/>
</dbReference>
<feature type="transmembrane region" description="Helical" evidence="10">
    <location>
        <begin position="580"/>
        <end position="601"/>
    </location>
</feature>
<organism evidence="12 13">
    <name type="scientific">Paramuricea clavata</name>
    <name type="common">Red gorgonian</name>
    <name type="synonym">Violescent sea-whip</name>
    <dbReference type="NCBI Taxonomy" id="317549"/>
    <lineage>
        <taxon>Eukaryota</taxon>
        <taxon>Metazoa</taxon>
        <taxon>Cnidaria</taxon>
        <taxon>Anthozoa</taxon>
        <taxon>Octocorallia</taxon>
        <taxon>Malacalcyonacea</taxon>
        <taxon>Plexauridae</taxon>
        <taxon>Paramuricea</taxon>
    </lineage>
</organism>
<evidence type="ECO:0000256" key="9">
    <source>
        <dbReference type="ARBA" id="ARBA00023136"/>
    </source>
</evidence>
<keyword evidence="4 10" id="KW-0812">Transmembrane</keyword>
<feature type="transmembrane region" description="Helical" evidence="10">
    <location>
        <begin position="816"/>
        <end position="834"/>
    </location>
</feature>
<keyword evidence="6 10" id="KW-0256">Endoplasmic reticulum</keyword>
<dbReference type="PANTHER" id="PTHR15495">
    <property type="entry name" value="NEGATIVE REGULATOR OF VESICLE FORMATION-RELATED"/>
    <property type="match status" value="1"/>
</dbReference>
<dbReference type="Pfam" id="PF24660">
    <property type="entry name" value="PGAP1_3rd"/>
    <property type="match status" value="1"/>
</dbReference>
<feature type="transmembrane region" description="Helical" evidence="10">
    <location>
        <begin position="613"/>
        <end position="634"/>
    </location>
</feature>
<evidence type="ECO:0000256" key="2">
    <source>
        <dbReference type="ARBA" id="ARBA00006931"/>
    </source>
</evidence>
<dbReference type="EMBL" id="CACRXK020017358">
    <property type="protein sequence ID" value="CAB4031097.1"/>
    <property type="molecule type" value="Genomic_DNA"/>
</dbReference>
<feature type="transmembrane region" description="Helical" evidence="10">
    <location>
        <begin position="782"/>
        <end position="804"/>
    </location>
</feature>
<keyword evidence="13" id="KW-1185">Reference proteome</keyword>
<dbReference type="InterPro" id="IPR012908">
    <property type="entry name" value="PGAP1-ab_dom-like"/>
</dbReference>
<dbReference type="InterPro" id="IPR039529">
    <property type="entry name" value="PGAP1/BST1"/>
</dbReference>
<comment type="caution">
    <text evidence="12">The sequence shown here is derived from an EMBL/GenBank/DDBJ whole genome shotgun (WGS) entry which is preliminary data.</text>
</comment>
<feature type="transmembrane region" description="Helical" evidence="10">
    <location>
        <begin position="667"/>
        <end position="700"/>
    </location>
</feature>
<feature type="domain" description="GPI inositol-deacylase PGAP1-like alpha/beta" evidence="11">
    <location>
        <begin position="85"/>
        <end position="299"/>
    </location>
</feature>
<keyword evidence="7 10" id="KW-0653">Protein transport</keyword>
<dbReference type="InterPro" id="IPR029058">
    <property type="entry name" value="AB_hydrolase_fold"/>
</dbReference>
<evidence type="ECO:0000256" key="10">
    <source>
        <dbReference type="RuleBase" id="RU365011"/>
    </source>
</evidence>
<keyword evidence="3 10" id="KW-0813">Transport</keyword>
<gene>
    <name evidence="12" type="ORF">PACLA_8A046946</name>
</gene>
<comment type="function">
    <text evidence="10">Involved in inositol deacylation of GPI-anchored proteins which plays important roles in the quality control and ER-associated degradation of GPI-anchored proteins.</text>
</comment>
<accession>A0A6S7JIX0</accession>
<dbReference type="GO" id="GO:0006505">
    <property type="term" value="P:GPI anchor metabolic process"/>
    <property type="evidence" value="ECO:0007669"/>
    <property type="project" value="TreeGrafter"/>
</dbReference>
<sequence length="887" mass="101333">MEKNHLVSVAVTVAWLITIVLLCIAGKNAFFDLEENGCEMTYMFEYPEYIRLELKKKISKKYPRYGLYLYGEGLYAQEQRRSFSPNGIPVLFIPGNAGSYRQVRSLASVALRKAERYRNHFNYFTIDFDEDFSGLYGGVLMEQVNFVQSCLRHIVRMYERKTSGPVILIGHSMGGMIARALFTLDNFQSKFVSILITLGTPHVAPVVPFDSHLNTFYFNVNKFWKNTPSVANLSVISLAGGARDILVPARYCYLPRNMHIDLQYSAVTTAVPDVWLTIDHLALCWCKQLILVINRALFALLDEDAYTNRITEDRIKQVRVLQQYFGVFDKQNEDILSEIRIDQSSAIYNETSLWNHFEEISLSGTLLIPVDTTGIGAQFIALSNSLGDISIMSCQSVQMDRCTGSKVISFETLPKTSKERAGFVQLTKLINTSYIKVSSLKDKPQIAMQFLRRYDINKQFDKFRIFSGVQRFLSSSYLFMNISLPMIRNCFDVYVITVEKMNCENDRDGLFTGRIHLPWAQEDVYARPAQSTEFTILLKIHTSKPTAVSEFAQLHVWKTDECSIEVTVEYQFTRTLGRIFILYAPLVPQWIYSWIMIVLVIQLGQMSDKSICLSIWSIVTSGTLIKFIPLFVLLCNELLMKSLIGSLGWFDVISQSRGFDGLVLYDWALPSCFVILTAFVIFLALYIFLEIILSSLAWLLLLSPSKLIQPQTSTTVMVLFYSGLGLVLFSLMCLCSSIAIYFLAMASFIHCCRTTAKSRIFITEVSSFDKCQIASKLNLSKLLLVFLLIVSFQTTPAFIVWLKVLPTSWFLPSDPFRTLVLLLIPTVVCCLEMHVRKPPKYVVYVILFVWCVGCLLLSLDRFPYIFGFILLAVNFFVFDKHNKHKKN</sequence>
<feature type="transmembrane region" description="Helical" evidence="10">
    <location>
        <begin position="720"/>
        <end position="749"/>
    </location>
</feature>
<dbReference type="Gene3D" id="3.40.50.1820">
    <property type="entry name" value="alpha/beta hydrolase"/>
    <property type="match status" value="1"/>
</dbReference>
<dbReference type="GO" id="GO:0006888">
    <property type="term" value="P:endoplasmic reticulum to Golgi vesicle-mediated transport"/>
    <property type="evidence" value="ECO:0007669"/>
    <property type="project" value="TreeGrafter"/>
</dbReference>
<comment type="subcellular location">
    <subcellularLocation>
        <location evidence="1">Endoplasmic reticulum membrane</location>
        <topology evidence="1">Multi-pass membrane protein</topology>
    </subcellularLocation>
</comment>
<dbReference type="EC" id="3.1.-.-" evidence="10"/>
<evidence type="ECO:0000259" key="11">
    <source>
        <dbReference type="Pfam" id="PF07819"/>
    </source>
</evidence>
<feature type="transmembrane region" description="Helical" evidence="10">
    <location>
        <begin position="864"/>
        <end position="881"/>
    </location>
</feature>
<evidence type="ECO:0000313" key="13">
    <source>
        <dbReference type="Proteomes" id="UP001152795"/>
    </source>
</evidence>
<evidence type="ECO:0000256" key="5">
    <source>
        <dbReference type="ARBA" id="ARBA00022801"/>
    </source>
</evidence>
<evidence type="ECO:0000256" key="3">
    <source>
        <dbReference type="ARBA" id="ARBA00022448"/>
    </source>
</evidence>
<feature type="transmembrane region" description="Helical" evidence="10">
    <location>
        <begin position="6"/>
        <end position="25"/>
    </location>
</feature>
<evidence type="ECO:0000256" key="7">
    <source>
        <dbReference type="ARBA" id="ARBA00022927"/>
    </source>
</evidence>
<keyword evidence="8 10" id="KW-1133">Transmembrane helix</keyword>
<proteinExistence type="inferred from homology"/>
<protein>
    <recommendedName>
        <fullName evidence="10">GPI inositol-deacylase</fullName>
        <ecNumber evidence="10">3.1.-.-</ecNumber>
    </recommendedName>
</protein>
<name>A0A6S7JIX0_PARCT</name>
<reference evidence="12" key="1">
    <citation type="submission" date="2020-04" db="EMBL/GenBank/DDBJ databases">
        <authorList>
            <person name="Alioto T."/>
            <person name="Alioto T."/>
            <person name="Gomez Garrido J."/>
        </authorList>
    </citation>
    <scope>NUCLEOTIDE SEQUENCE</scope>
    <source>
        <strain evidence="12">A484AB</strain>
    </source>
</reference>
<comment type="similarity">
    <text evidence="2 10">Belongs to the GPI inositol-deacylase family.</text>
</comment>
<evidence type="ECO:0000256" key="8">
    <source>
        <dbReference type="ARBA" id="ARBA00022989"/>
    </source>
</evidence>
<dbReference type="PANTHER" id="PTHR15495:SF7">
    <property type="entry name" value="GPI INOSITOL-DEACYLASE"/>
    <property type="match status" value="1"/>
</dbReference>
<evidence type="ECO:0000256" key="1">
    <source>
        <dbReference type="ARBA" id="ARBA00004477"/>
    </source>
</evidence>
<evidence type="ECO:0000256" key="6">
    <source>
        <dbReference type="ARBA" id="ARBA00022824"/>
    </source>
</evidence>
<feature type="transmembrane region" description="Helical" evidence="10">
    <location>
        <begin position="841"/>
        <end position="858"/>
    </location>
</feature>
<dbReference type="Proteomes" id="UP001152795">
    <property type="component" value="Unassembled WGS sequence"/>
</dbReference>
<evidence type="ECO:0000313" key="12">
    <source>
        <dbReference type="EMBL" id="CAB4031097.1"/>
    </source>
</evidence>
<keyword evidence="5 10" id="KW-0378">Hydrolase</keyword>
<dbReference type="Pfam" id="PF07819">
    <property type="entry name" value="PGAP1"/>
    <property type="match status" value="1"/>
</dbReference>
<keyword evidence="9 10" id="KW-0472">Membrane</keyword>
<dbReference type="GO" id="GO:0015031">
    <property type="term" value="P:protein transport"/>
    <property type="evidence" value="ECO:0007669"/>
    <property type="project" value="UniProtKB-KW"/>
</dbReference>
<dbReference type="AlphaFoldDB" id="A0A6S7JIX0"/>